<reference evidence="3" key="1">
    <citation type="journal article" date="2019" name="Int. J. Syst. Evol. Microbiol.">
        <title>The Global Catalogue of Microorganisms (GCM) 10K type strain sequencing project: providing services to taxonomists for standard genome sequencing and annotation.</title>
        <authorList>
            <consortium name="The Broad Institute Genomics Platform"/>
            <consortium name="The Broad Institute Genome Sequencing Center for Infectious Disease"/>
            <person name="Wu L."/>
            <person name="Ma J."/>
        </authorList>
    </citation>
    <scope>NUCLEOTIDE SEQUENCE [LARGE SCALE GENOMIC DNA]</scope>
    <source>
        <strain evidence="3">CCUG 59858</strain>
    </source>
</reference>
<keyword evidence="1" id="KW-0812">Transmembrane</keyword>
<proteinExistence type="predicted"/>
<dbReference type="Proteomes" id="UP001595758">
    <property type="component" value="Unassembled WGS sequence"/>
</dbReference>
<evidence type="ECO:0000313" key="3">
    <source>
        <dbReference type="Proteomes" id="UP001595758"/>
    </source>
</evidence>
<evidence type="ECO:0000256" key="1">
    <source>
        <dbReference type="SAM" id="Phobius"/>
    </source>
</evidence>
<organism evidence="2 3">
    <name type="scientific">Legionella dresdenensis</name>
    <dbReference type="NCBI Taxonomy" id="450200"/>
    <lineage>
        <taxon>Bacteria</taxon>
        <taxon>Pseudomonadati</taxon>
        <taxon>Pseudomonadota</taxon>
        <taxon>Gammaproteobacteria</taxon>
        <taxon>Legionellales</taxon>
        <taxon>Legionellaceae</taxon>
        <taxon>Legionella</taxon>
    </lineage>
</organism>
<sequence>MKTPLWKRWGWLIIIWTSSVCVLALAALFFRCLMTWAGFKS</sequence>
<dbReference type="Pfam" id="PF10617">
    <property type="entry name" value="DUF2474"/>
    <property type="match status" value="1"/>
</dbReference>
<dbReference type="RefSeq" id="WP_382340957.1">
    <property type="nucleotide sequence ID" value="NZ_JBHSAB010000002.1"/>
</dbReference>
<feature type="transmembrane region" description="Helical" evidence="1">
    <location>
        <begin position="12"/>
        <end position="39"/>
    </location>
</feature>
<protein>
    <submittedName>
        <fullName evidence="2">DUF2474 domain-containing protein</fullName>
    </submittedName>
</protein>
<dbReference type="EMBL" id="JBHSAB010000002">
    <property type="protein sequence ID" value="MFC3908039.1"/>
    <property type="molecule type" value="Genomic_DNA"/>
</dbReference>
<comment type="caution">
    <text evidence="2">The sequence shown here is derived from an EMBL/GenBank/DDBJ whole genome shotgun (WGS) entry which is preliminary data.</text>
</comment>
<evidence type="ECO:0000313" key="2">
    <source>
        <dbReference type="EMBL" id="MFC3908039.1"/>
    </source>
</evidence>
<keyword evidence="1" id="KW-0472">Membrane</keyword>
<accession>A0ABV8CD14</accession>
<keyword evidence="3" id="KW-1185">Reference proteome</keyword>
<dbReference type="InterPro" id="IPR018895">
    <property type="entry name" value="DUF2474"/>
</dbReference>
<name>A0ABV8CD14_9GAMM</name>
<keyword evidence="1" id="KW-1133">Transmembrane helix</keyword>
<gene>
    <name evidence="2" type="ORF">ACFORL_02960</name>
</gene>